<keyword evidence="4" id="KW-1185">Reference proteome</keyword>
<dbReference type="EMBL" id="VEPZ02000599">
    <property type="protein sequence ID" value="KAE8721771.1"/>
    <property type="molecule type" value="Genomic_DNA"/>
</dbReference>
<protein>
    <submittedName>
        <fullName evidence="3">Transmembrane emp24 domain-containing protein p24delta3-like</fullName>
    </submittedName>
</protein>
<proteinExistence type="predicted"/>
<dbReference type="Proteomes" id="UP000436088">
    <property type="component" value="Unassembled WGS sequence"/>
</dbReference>
<dbReference type="Pfam" id="PF13966">
    <property type="entry name" value="zf-RVT"/>
    <property type="match status" value="1"/>
</dbReference>
<dbReference type="AlphaFoldDB" id="A0A6A3C173"/>
<evidence type="ECO:0000259" key="2">
    <source>
        <dbReference type="Pfam" id="PF13966"/>
    </source>
</evidence>
<dbReference type="PANTHER" id="PTHR37707">
    <property type="entry name" value="MATERNAL EFFECT EMBRYO ARREST 9"/>
    <property type="match status" value="1"/>
</dbReference>
<organism evidence="3 4">
    <name type="scientific">Hibiscus syriacus</name>
    <name type="common">Rose of Sharon</name>
    <dbReference type="NCBI Taxonomy" id="106335"/>
    <lineage>
        <taxon>Eukaryota</taxon>
        <taxon>Viridiplantae</taxon>
        <taxon>Streptophyta</taxon>
        <taxon>Embryophyta</taxon>
        <taxon>Tracheophyta</taxon>
        <taxon>Spermatophyta</taxon>
        <taxon>Magnoliopsida</taxon>
        <taxon>eudicotyledons</taxon>
        <taxon>Gunneridae</taxon>
        <taxon>Pentapetalae</taxon>
        <taxon>rosids</taxon>
        <taxon>malvids</taxon>
        <taxon>Malvales</taxon>
        <taxon>Malvaceae</taxon>
        <taxon>Malvoideae</taxon>
        <taxon>Hibiscus</taxon>
    </lineage>
</organism>
<gene>
    <name evidence="3" type="ORF">F3Y22_tig00015132pilonHSYRG00010</name>
</gene>
<evidence type="ECO:0000313" key="3">
    <source>
        <dbReference type="EMBL" id="KAE8721771.1"/>
    </source>
</evidence>
<sequence>MLLDKLFLPLILNYGKSIDFWNDYWTEVASLKESFPRIYGLAIKKSGCVNEFGSESNGEWHWNIEIGRAMFVWESDVWDSFLSVLNRAAASSSSSDTAVWLGSPDGQHLPKHFCELVSSNGSTEDLCWRLVWDNIAPPKVEAFMWKVMHGRIPMLVELSKRGACSGENTKYQALHDKNFDPSAIEDLMKLFEIESYKAWTAMDLEHEEQVKQAEITMQEAEDYLDSVMETAMDEFRRFEEEMERDSKDEADSLEDAAEKAWKMGNLMEKGATIASKLYVEATMKMRVKLVGCAKVKMLLQLNVALDGNIASTTASIDLFNCHRSDY</sequence>
<reference evidence="3" key="1">
    <citation type="submission" date="2019-09" db="EMBL/GenBank/DDBJ databases">
        <title>Draft genome information of white flower Hibiscus syriacus.</title>
        <authorList>
            <person name="Kim Y.-M."/>
        </authorList>
    </citation>
    <scope>NUCLEOTIDE SEQUENCE [LARGE SCALE GENOMIC DNA]</scope>
    <source>
        <strain evidence="3">YM2019G1</strain>
    </source>
</reference>
<name>A0A6A3C173_HIBSY</name>
<feature type="coiled-coil region" evidence="1">
    <location>
        <begin position="210"/>
        <end position="248"/>
    </location>
</feature>
<keyword evidence="1" id="KW-0175">Coiled coil</keyword>
<evidence type="ECO:0000256" key="1">
    <source>
        <dbReference type="SAM" id="Coils"/>
    </source>
</evidence>
<dbReference type="InterPro" id="IPR026960">
    <property type="entry name" value="RVT-Znf"/>
</dbReference>
<accession>A0A6A3C173</accession>
<dbReference type="PANTHER" id="PTHR37707:SF1">
    <property type="entry name" value="MATERNAL EFFECT EMBRYO ARREST 9"/>
    <property type="match status" value="1"/>
</dbReference>
<feature type="domain" description="Reverse transcriptase zinc-binding" evidence="2">
    <location>
        <begin position="122"/>
        <end position="164"/>
    </location>
</feature>
<evidence type="ECO:0000313" key="4">
    <source>
        <dbReference type="Proteomes" id="UP000436088"/>
    </source>
</evidence>
<comment type="caution">
    <text evidence="3">The sequence shown here is derived from an EMBL/GenBank/DDBJ whole genome shotgun (WGS) entry which is preliminary data.</text>
</comment>